<evidence type="ECO:0000256" key="2">
    <source>
        <dbReference type="ARBA" id="ARBA00022526"/>
    </source>
</evidence>
<evidence type="ECO:0000313" key="4">
    <source>
        <dbReference type="Proteomes" id="UP001500975"/>
    </source>
</evidence>
<dbReference type="Gene3D" id="2.130.10.10">
    <property type="entry name" value="YVTN repeat-like/Quinoprotein amine dehydrogenase"/>
    <property type="match status" value="1"/>
</dbReference>
<dbReference type="SUPFAM" id="SSF51004">
    <property type="entry name" value="C-terminal (heme d1) domain of cytochrome cd1-nitrite reductase"/>
    <property type="match status" value="1"/>
</dbReference>
<dbReference type="EMBL" id="BAABGJ010000046">
    <property type="protein sequence ID" value="GAA4347203.1"/>
    <property type="molecule type" value="Genomic_DNA"/>
</dbReference>
<evidence type="ECO:0000256" key="1">
    <source>
        <dbReference type="ARBA" id="ARBA00005564"/>
    </source>
</evidence>
<dbReference type="InterPro" id="IPR015943">
    <property type="entry name" value="WD40/YVTN_repeat-like_dom_sf"/>
</dbReference>
<keyword evidence="2" id="KW-0313">Glucose metabolism</keyword>
<accession>A0ABP8HY24</accession>
<comment type="similarity">
    <text evidence="1">Belongs to the cycloisomerase 2 family.</text>
</comment>
<dbReference type="InterPro" id="IPR011048">
    <property type="entry name" value="Haem_d1_sf"/>
</dbReference>
<proteinExistence type="inferred from homology"/>
<sequence>MPAPSSAALYSAVGDALTHYDLDIDAATLTRRATVRMPAKVQYAWPHPSLPCLYATTSNGGPRVPSDINHVSAWTIAPDGALSALGQARPLAHRAVHMCVDPTGRHALNGHNFQGGGISVHRIEADGSVGAEQQQAGLDYGIYPHQVMVFPSGRTALIVDRGNKAQDDRPEDPGALRTFRFDDGILSPGQVVAPGGGYGFGPRHVAFHPTQPWLYASDERTNRLYMFRFRDDVLDAEPAFTRETLADPAHTRPRQIAGPIHVHPSGKWVFVANRADDSTEEDGRKVFTGGENNIAVYAIDATTGEPTLIQHADTQSFHVRTFACDPDGRLLISASIKPLGLRDGTGLREVPAALSVFRIGADGRLSFVRKYDVETPGGQMQFWMGIVALA</sequence>
<keyword evidence="4" id="KW-1185">Reference proteome</keyword>
<dbReference type="PANTHER" id="PTHR30344">
    <property type="entry name" value="6-PHOSPHOGLUCONOLACTONASE-RELATED"/>
    <property type="match status" value="1"/>
</dbReference>
<evidence type="ECO:0000313" key="3">
    <source>
        <dbReference type="EMBL" id="GAA4347203.1"/>
    </source>
</evidence>
<dbReference type="InterPro" id="IPR019405">
    <property type="entry name" value="Lactonase_7-beta_prop"/>
</dbReference>
<reference evidence="4" key="1">
    <citation type="journal article" date="2019" name="Int. J. Syst. Evol. Microbiol.">
        <title>The Global Catalogue of Microorganisms (GCM) 10K type strain sequencing project: providing services to taxonomists for standard genome sequencing and annotation.</title>
        <authorList>
            <consortium name="The Broad Institute Genomics Platform"/>
            <consortium name="The Broad Institute Genome Sequencing Center for Infectious Disease"/>
            <person name="Wu L."/>
            <person name="Ma J."/>
        </authorList>
    </citation>
    <scope>NUCLEOTIDE SEQUENCE [LARGE SCALE GENOMIC DNA]</scope>
    <source>
        <strain evidence="4">JCM 17804</strain>
    </source>
</reference>
<dbReference type="RefSeq" id="WP_345539112.1">
    <property type="nucleotide sequence ID" value="NZ_BAABGJ010000046.1"/>
</dbReference>
<protein>
    <submittedName>
        <fullName evidence="3">Lactonase family protein</fullName>
    </submittedName>
</protein>
<name>A0ABP8HY24_9BURK</name>
<dbReference type="Proteomes" id="UP001500975">
    <property type="component" value="Unassembled WGS sequence"/>
</dbReference>
<organism evidence="3 4">
    <name type="scientific">Variovorax defluvii</name>
    <dbReference type="NCBI Taxonomy" id="913761"/>
    <lineage>
        <taxon>Bacteria</taxon>
        <taxon>Pseudomonadati</taxon>
        <taxon>Pseudomonadota</taxon>
        <taxon>Betaproteobacteria</taxon>
        <taxon>Burkholderiales</taxon>
        <taxon>Comamonadaceae</taxon>
        <taxon>Variovorax</taxon>
    </lineage>
</organism>
<keyword evidence="2" id="KW-0119">Carbohydrate metabolism</keyword>
<dbReference type="Pfam" id="PF10282">
    <property type="entry name" value="Lactonase"/>
    <property type="match status" value="1"/>
</dbReference>
<dbReference type="InterPro" id="IPR050282">
    <property type="entry name" value="Cycloisomerase_2"/>
</dbReference>
<dbReference type="PANTHER" id="PTHR30344:SF1">
    <property type="entry name" value="6-PHOSPHOGLUCONOLACTONASE"/>
    <property type="match status" value="1"/>
</dbReference>
<comment type="caution">
    <text evidence="3">The sequence shown here is derived from an EMBL/GenBank/DDBJ whole genome shotgun (WGS) entry which is preliminary data.</text>
</comment>
<gene>
    <name evidence="3" type="ORF">GCM10023165_32160</name>
</gene>